<feature type="transmembrane region" description="Helical" evidence="1">
    <location>
        <begin position="214"/>
        <end position="236"/>
    </location>
</feature>
<evidence type="ECO:0000256" key="2">
    <source>
        <dbReference type="SAM" id="SignalP"/>
    </source>
</evidence>
<feature type="signal peptide" evidence="2">
    <location>
        <begin position="1"/>
        <end position="24"/>
    </location>
</feature>
<comment type="caution">
    <text evidence="3">The sequence shown here is derived from an EMBL/GenBank/DDBJ whole genome shotgun (WGS) entry which is preliminary data.</text>
</comment>
<evidence type="ECO:0000313" key="3">
    <source>
        <dbReference type="EMBL" id="MCB7388220.1"/>
    </source>
</evidence>
<dbReference type="Proteomes" id="UP001299546">
    <property type="component" value="Unassembled WGS sequence"/>
</dbReference>
<evidence type="ECO:0000256" key="1">
    <source>
        <dbReference type="SAM" id="Phobius"/>
    </source>
</evidence>
<keyword evidence="1" id="KW-0812">Transmembrane</keyword>
<keyword evidence="4" id="KW-1185">Reference proteome</keyword>
<evidence type="ECO:0000313" key="4">
    <source>
        <dbReference type="Proteomes" id="UP001299546"/>
    </source>
</evidence>
<proteinExistence type="predicted"/>
<dbReference type="EMBL" id="JAJCIS010000009">
    <property type="protein sequence ID" value="MCB7388220.1"/>
    <property type="molecule type" value="Genomic_DNA"/>
</dbReference>
<keyword evidence="1" id="KW-1133">Transmembrane helix</keyword>
<organism evidence="3 4">
    <name type="scientific">Bariatricus massiliensis</name>
    <dbReference type="NCBI Taxonomy" id="1745713"/>
    <lineage>
        <taxon>Bacteria</taxon>
        <taxon>Bacillati</taxon>
        <taxon>Bacillota</taxon>
        <taxon>Clostridia</taxon>
        <taxon>Lachnospirales</taxon>
        <taxon>Lachnospiraceae</taxon>
        <taxon>Bariatricus</taxon>
    </lineage>
</organism>
<keyword evidence="2" id="KW-0732">Signal</keyword>
<gene>
    <name evidence="3" type="ORF">LIZ65_13090</name>
</gene>
<protein>
    <submittedName>
        <fullName evidence="3">Sortase B protein-sorting domain-containing protein</fullName>
    </submittedName>
</protein>
<accession>A0ABS8DIG8</accession>
<sequence>MKKKILCLAMTMIMVVGASMTTYAKDHQGKDGWLVNFDGKELDSNFGSSNLADEAALVQPGDSIELKVQIQNSASGKTDWYMANEVIQTLEDANEQASGGVYEYRLTYVNSSETKVLYDSATVGGEDAGKGQEGLKQASDTLKDYFYLDRLGNGEKGTVHLWVKVDGETQGNGYQQTLAKLQMNFAVEEVAEGGTTTTNKVIKQVVKTGDTSKILLLCALAMISGIVLLILGIVTMKKNRRYRRRKGE</sequence>
<keyword evidence="1" id="KW-0472">Membrane</keyword>
<reference evidence="3 4" key="1">
    <citation type="submission" date="2021-10" db="EMBL/GenBank/DDBJ databases">
        <title>Collection of gut derived symbiotic bacterial strains cultured from healthy donors.</title>
        <authorList>
            <person name="Lin H."/>
            <person name="Littmann E."/>
            <person name="Kohout C."/>
            <person name="Pamer E.G."/>
        </authorList>
    </citation>
    <scope>NUCLEOTIDE SEQUENCE [LARGE SCALE GENOMIC DNA]</scope>
    <source>
        <strain evidence="3 4">DFI.1.165</strain>
    </source>
</reference>
<dbReference type="RefSeq" id="WP_066738556.1">
    <property type="nucleotide sequence ID" value="NZ_JAJCIQ010000009.1"/>
</dbReference>
<dbReference type="InterPro" id="IPR017502">
    <property type="entry name" value="Sortase_SrtB_target"/>
</dbReference>
<feature type="chain" id="PRO_5046859528" evidence="2">
    <location>
        <begin position="25"/>
        <end position="248"/>
    </location>
</feature>
<dbReference type="NCBIfam" id="TIGR03063">
    <property type="entry name" value="srtB_target"/>
    <property type="match status" value="1"/>
</dbReference>
<name>A0ABS8DIG8_9FIRM</name>